<accession>E3N7H7</accession>
<evidence type="ECO:0000313" key="3">
    <source>
        <dbReference type="Proteomes" id="UP000008281"/>
    </source>
</evidence>
<dbReference type="InParanoid" id="E3N7H7"/>
<evidence type="ECO:0000256" key="1">
    <source>
        <dbReference type="SAM" id="Phobius"/>
    </source>
</evidence>
<feature type="transmembrane region" description="Helical" evidence="1">
    <location>
        <begin position="94"/>
        <end position="113"/>
    </location>
</feature>
<dbReference type="KEGG" id="crq:GCK72_002965"/>
<feature type="transmembrane region" description="Helical" evidence="1">
    <location>
        <begin position="58"/>
        <end position="82"/>
    </location>
</feature>
<dbReference type="HOGENOM" id="CLU_1742285_0_0_1"/>
<dbReference type="GeneID" id="9813128"/>
<gene>
    <name evidence="2" type="ORF">CRE_13675</name>
</gene>
<dbReference type="EMBL" id="DS268548">
    <property type="protein sequence ID" value="EFO88560.1"/>
    <property type="molecule type" value="Genomic_DNA"/>
</dbReference>
<keyword evidence="1" id="KW-0472">Membrane</keyword>
<keyword evidence="1" id="KW-0812">Transmembrane</keyword>
<proteinExistence type="predicted"/>
<evidence type="ECO:0000313" key="2">
    <source>
        <dbReference type="EMBL" id="EFO88560.1"/>
    </source>
</evidence>
<feature type="transmembrane region" description="Helical" evidence="1">
    <location>
        <begin position="6"/>
        <end position="28"/>
    </location>
</feature>
<feature type="transmembrane region" description="Helical" evidence="1">
    <location>
        <begin position="35"/>
        <end position="52"/>
    </location>
</feature>
<organism evidence="3">
    <name type="scientific">Caenorhabditis remanei</name>
    <name type="common">Caenorhabditis vulgaris</name>
    <dbReference type="NCBI Taxonomy" id="31234"/>
    <lineage>
        <taxon>Eukaryota</taxon>
        <taxon>Metazoa</taxon>
        <taxon>Ecdysozoa</taxon>
        <taxon>Nematoda</taxon>
        <taxon>Chromadorea</taxon>
        <taxon>Rhabditida</taxon>
        <taxon>Rhabditina</taxon>
        <taxon>Rhabditomorpha</taxon>
        <taxon>Rhabditoidea</taxon>
        <taxon>Rhabditidae</taxon>
        <taxon>Peloderinae</taxon>
        <taxon>Caenorhabditis</taxon>
    </lineage>
</organism>
<dbReference type="RefSeq" id="XP_003095609.2">
    <property type="nucleotide sequence ID" value="XM_003095561.2"/>
</dbReference>
<keyword evidence="1" id="KW-1133">Transmembrane helix</keyword>
<name>E3N7H7_CAERE</name>
<protein>
    <submittedName>
        <fullName evidence="2">Uncharacterized protein</fullName>
    </submittedName>
</protein>
<dbReference type="AlphaFoldDB" id="E3N7H7"/>
<keyword evidence="3" id="KW-1185">Reference proteome</keyword>
<dbReference type="CTD" id="9813128"/>
<reference evidence="2" key="1">
    <citation type="submission" date="2007-07" db="EMBL/GenBank/DDBJ databases">
        <title>PCAP assembly of the Caenorhabditis remanei genome.</title>
        <authorList>
            <consortium name="The Caenorhabditis remanei Sequencing Consortium"/>
            <person name="Wilson R.K."/>
        </authorList>
    </citation>
    <scope>NUCLEOTIDE SEQUENCE [LARGE SCALE GENOMIC DNA]</scope>
    <source>
        <strain evidence="2">PB4641</strain>
    </source>
</reference>
<sequence>MPPTTPLKNALIVTSYILSTISLCLCFVSDHFYTLTMNVTLFAFYSIFGFFARNVRWSLPWIALVEGMLFTLFVSMGATLVMDREAIRIEQFEELVLFASFIGLTLHMTFFWFHGYDDRETHPAVTERYHPLVHFTPAEPSSGSPEIIPCSQIVGEQ</sequence>
<dbReference type="Proteomes" id="UP000008281">
    <property type="component" value="Unassembled WGS sequence"/>
</dbReference>